<protein>
    <submittedName>
        <fullName evidence="2">GD17433</fullName>
    </submittedName>
</protein>
<organism evidence="2 3">
    <name type="scientific">Drosophila simulans</name>
    <name type="common">Fruit fly</name>
    <dbReference type="NCBI Taxonomy" id="7240"/>
    <lineage>
        <taxon>Eukaryota</taxon>
        <taxon>Metazoa</taxon>
        <taxon>Ecdysozoa</taxon>
        <taxon>Arthropoda</taxon>
        <taxon>Hexapoda</taxon>
        <taxon>Insecta</taxon>
        <taxon>Pterygota</taxon>
        <taxon>Neoptera</taxon>
        <taxon>Endopterygota</taxon>
        <taxon>Diptera</taxon>
        <taxon>Brachycera</taxon>
        <taxon>Muscomorpha</taxon>
        <taxon>Ephydroidea</taxon>
        <taxon>Drosophilidae</taxon>
        <taxon>Drosophila</taxon>
        <taxon>Sophophora</taxon>
    </lineage>
</organism>
<evidence type="ECO:0000256" key="1">
    <source>
        <dbReference type="SAM" id="MobiDB-lite"/>
    </source>
</evidence>
<reference evidence="2 3" key="1">
    <citation type="journal article" date="2007" name="Nature">
        <title>Evolution of genes and genomes on the Drosophila phylogeny.</title>
        <authorList>
            <consortium name="Drosophila 12 Genomes Consortium"/>
            <person name="Clark A.G."/>
            <person name="Eisen M.B."/>
            <person name="Smith D.R."/>
            <person name="Bergman C.M."/>
            <person name="Oliver B."/>
            <person name="Markow T.A."/>
            <person name="Kaufman T.C."/>
            <person name="Kellis M."/>
            <person name="Gelbart W."/>
            <person name="Iyer V.N."/>
            <person name="Pollard D.A."/>
            <person name="Sackton T.B."/>
            <person name="Larracuente A.M."/>
            <person name="Singh N.D."/>
            <person name="Abad J.P."/>
            <person name="Abt D.N."/>
            <person name="Adryan B."/>
            <person name="Aguade M."/>
            <person name="Akashi H."/>
            <person name="Anderson W.W."/>
            <person name="Aquadro C.F."/>
            <person name="Ardell D.H."/>
            <person name="Arguello R."/>
            <person name="Artieri C.G."/>
            <person name="Barbash D.A."/>
            <person name="Barker D."/>
            <person name="Barsanti P."/>
            <person name="Batterham P."/>
            <person name="Batzoglou S."/>
            <person name="Begun D."/>
            <person name="Bhutkar A."/>
            <person name="Blanco E."/>
            <person name="Bosak S.A."/>
            <person name="Bradley R.K."/>
            <person name="Brand A.D."/>
            <person name="Brent M.R."/>
            <person name="Brooks A.N."/>
            <person name="Brown R.H."/>
            <person name="Butlin R.K."/>
            <person name="Caggese C."/>
            <person name="Calvi B.R."/>
            <person name="Bernardo de Carvalho A."/>
            <person name="Caspi A."/>
            <person name="Castrezana S."/>
            <person name="Celniker S.E."/>
            <person name="Chang J.L."/>
            <person name="Chapple C."/>
            <person name="Chatterji S."/>
            <person name="Chinwalla A."/>
            <person name="Civetta A."/>
            <person name="Clifton S.W."/>
            <person name="Comeron J.M."/>
            <person name="Costello J.C."/>
            <person name="Coyne J.A."/>
            <person name="Daub J."/>
            <person name="David R.G."/>
            <person name="Delcher A.L."/>
            <person name="Delehaunty K."/>
            <person name="Do C.B."/>
            <person name="Ebling H."/>
            <person name="Edwards K."/>
            <person name="Eickbush T."/>
            <person name="Evans J.D."/>
            <person name="Filipski A."/>
            <person name="Findeiss S."/>
            <person name="Freyhult E."/>
            <person name="Fulton L."/>
            <person name="Fulton R."/>
            <person name="Garcia A.C."/>
            <person name="Gardiner A."/>
            <person name="Garfield D.A."/>
            <person name="Garvin B.E."/>
            <person name="Gibson G."/>
            <person name="Gilbert D."/>
            <person name="Gnerre S."/>
            <person name="Godfrey J."/>
            <person name="Good R."/>
            <person name="Gotea V."/>
            <person name="Gravely B."/>
            <person name="Greenberg A.J."/>
            <person name="Griffiths-Jones S."/>
            <person name="Gross S."/>
            <person name="Guigo R."/>
            <person name="Gustafson E.A."/>
            <person name="Haerty W."/>
            <person name="Hahn M.W."/>
            <person name="Halligan D.L."/>
            <person name="Halpern A.L."/>
            <person name="Halter G.M."/>
            <person name="Han M.V."/>
            <person name="Heger A."/>
            <person name="Hillier L."/>
            <person name="Hinrichs A.S."/>
            <person name="Holmes I."/>
            <person name="Hoskins R.A."/>
            <person name="Hubisz M.J."/>
            <person name="Hultmark D."/>
            <person name="Huntley M.A."/>
            <person name="Jaffe D.B."/>
            <person name="Jagadeeshan S."/>
            <person name="Jeck W.R."/>
            <person name="Johnson J."/>
            <person name="Jones C.D."/>
            <person name="Jordan W.C."/>
            <person name="Karpen G.H."/>
            <person name="Kataoka E."/>
            <person name="Keightley P.D."/>
            <person name="Kheradpour P."/>
            <person name="Kirkness E.F."/>
            <person name="Koerich L.B."/>
            <person name="Kristiansen K."/>
            <person name="Kudrna D."/>
            <person name="Kulathinal R.J."/>
            <person name="Kumar S."/>
            <person name="Kwok R."/>
            <person name="Lander E."/>
            <person name="Langley C.H."/>
            <person name="Lapoint R."/>
            <person name="Lazzaro B.P."/>
            <person name="Lee S.J."/>
            <person name="Levesque L."/>
            <person name="Li R."/>
            <person name="Lin C.F."/>
            <person name="Lin M.F."/>
            <person name="Lindblad-Toh K."/>
            <person name="Llopart A."/>
            <person name="Long M."/>
            <person name="Low L."/>
            <person name="Lozovsky E."/>
            <person name="Lu J."/>
            <person name="Luo M."/>
            <person name="Machado C.A."/>
            <person name="Makalowski W."/>
            <person name="Marzo M."/>
            <person name="Matsuda M."/>
            <person name="Matzkin L."/>
            <person name="McAllister B."/>
            <person name="McBride C.S."/>
            <person name="McKernan B."/>
            <person name="McKernan K."/>
            <person name="Mendez-Lago M."/>
            <person name="Minx P."/>
            <person name="Mollenhauer M.U."/>
            <person name="Montooth K."/>
            <person name="Mount S.M."/>
            <person name="Mu X."/>
            <person name="Myers E."/>
            <person name="Negre B."/>
            <person name="Newfeld S."/>
            <person name="Nielsen R."/>
            <person name="Noor M.A."/>
            <person name="O'Grady P."/>
            <person name="Pachter L."/>
            <person name="Papaceit M."/>
            <person name="Parisi M.J."/>
            <person name="Parisi M."/>
            <person name="Parts L."/>
            <person name="Pedersen J.S."/>
            <person name="Pesole G."/>
            <person name="Phillippy A.M."/>
            <person name="Ponting C.P."/>
            <person name="Pop M."/>
            <person name="Porcelli D."/>
            <person name="Powell J.R."/>
            <person name="Prohaska S."/>
            <person name="Pruitt K."/>
            <person name="Puig M."/>
            <person name="Quesneville H."/>
            <person name="Ram K.R."/>
            <person name="Rand D."/>
            <person name="Rasmussen M.D."/>
            <person name="Reed L.K."/>
            <person name="Reenan R."/>
            <person name="Reily A."/>
            <person name="Remington K.A."/>
            <person name="Rieger T.T."/>
            <person name="Ritchie M.G."/>
            <person name="Robin C."/>
            <person name="Rogers Y.H."/>
            <person name="Rohde C."/>
            <person name="Rozas J."/>
            <person name="Rubenfield M.J."/>
            <person name="Ruiz A."/>
            <person name="Russo S."/>
            <person name="Salzberg S.L."/>
            <person name="Sanchez-Gracia A."/>
            <person name="Saranga D.J."/>
            <person name="Sato H."/>
            <person name="Schaeffer S.W."/>
            <person name="Schatz M.C."/>
            <person name="Schlenke T."/>
            <person name="Schwartz R."/>
            <person name="Segarra C."/>
            <person name="Singh R.S."/>
            <person name="Sirot L."/>
            <person name="Sirota M."/>
            <person name="Sisneros N.B."/>
            <person name="Smith C.D."/>
            <person name="Smith T.F."/>
            <person name="Spieth J."/>
            <person name="Stage D.E."/>
            <person name="Stark A."/>
            <person name="Stephan W."/>
            <person name="Strausberg R.L."/>
            <person name="Strempel S."/>
            <person name="Sturgill D."/>
            <person name="Sutton G."/>
            <person name="Sutton G.G."/>
            <person name="Tao W."/>
            <person name="Teichmann S."/>
            <person name="Tobari Y.N."/>
            <person name="Tomimura Y."/>
            <person name="Tsolas J.M."/>
            <person name="Valente V.L."/>
            <person name="Venter E."/>
            <person name="Venter J.C."/>
            <person name="Vicario S."/>
            <person name="Vieira F.G."/>
            <person name="Vilella A.J."/>
            <person name="Villasante A."/>
            <person name="Walenz B."/>
            <person name="Wang J."/>
            <person name="Wasserman M."/>
            <person name="Watts T."/>
            <person name="Wilson D."/>
            <person name="Wilson R.K."/>
            <person name="Wing R.A."/>
            <person name="Wolfner M.F."/>
            <person name="Wong A."/>
            <person name="Wong G.K."/>
            <person name="Wu C.I."/>
            <person name="Wu G."/>
            <person name="Yamamoto D."/>
            <person name="Yang H.P."/>
            <person name="Yang S.P."/>
            <person name="Yorke J.A."/>
            <person name="Yoshida K."/>
            <person name="Zdobnov E."/>
            <person name="Zhang P."/>
            <person name="Zhang Y."/>
            <person name="Zimin A.V."/>
            <person name="Baldwin J."/>
            <person name="Abdouelleil A."/>
            <person name="Abdulkadir J."/>
            <person name="Abebe A."/>
            <person name="Abera B."/>
            <person name="Abreu J."/>
            <person name="Acer S.C."/>
            <person name="Aftuck L."/>
            <person name="Alexander A."/>
            <person name="An P."/>
            <person name="Anderson E."/>
            <person name="Anderson S."/>
            <person name="Arachi H."/>
            <person name="Azer M."/>
            <person name="Bachantsang P."/>
            <person name="Barry A."/>
            <person name="Bayul T."/>
            <person name="Berlin A."/>
            <person name="Bessette D."/>
            <person name="Bloom T."/>
            <person name="Blye J."/>
            <person name="Boguslavskiy L."/>
            <person name="Bonnet C."/>
            <person name="Boukhgalter B."/>
            <person name="Bourzgui I."/>
            <person name="Brown A."/>
            <person name="Cahill P."/>
            <person name="Channer S."/>
            <person name="Cheshatsang Y."/>
            <person name="Chuda L."/>
            <person name="Citroen M."/>
            <person name="Collymore A."/>
            <person name="Cooke P."/>
            <person name="Costello M."/>
            <person name="D'Aco K."/>
            <person name="Daza R."/>
            <person name="De Haan G."/>
            <person name="DeGray S."/>
            <person name="DeMaso C."/>
            <person name="Dhargay N."/>
            <person name="Dooley K."/>
            <person name="Dooley E."/>
            <person name="Doricent M."/>
            <person name="Dorje P."/>
            <person name="Dorjee K."/>
            <person name="Dupes A."/>
            <person name="Elong R."/>
            <person name="Falk J."/>
            <person name="Farina A."/>
            <person name="Faro S."/>
            <person name="Ferguson D."/>
            <person name="Fisher S."/>
            <person name="Foley C.D."/>
            <person name="Franke A."/>
            <person name="Friedrich D."/>
            <person name="Gadbois L."/>
            <person name="Gearin G."/>
            <person name="Gearin C.R."/>
            <person name="Giannoukos G."/>
            <person name="Goode T."/>
            <person name="Graham J."/>
            <person name="Grandbois E."/>
            <person name="Grewal S."/>
            <person name="Gyaltsen K."/>
            <person name="Hafez N."/>
            <person name="Hagos B."/>
            <person name="Hall J."/>
            <person name="Henson C."/>
            <person name="Hollinger A."/>
            <person name="Honan T."/>
            <person name="Huard M.D."/>
            <person name="Hughes L."/>
            <person name="Hurhula B."/>
            <person name="Husby M.E."/>
            <person name="Kamat A."/>
            <person name="Kanga B."/>
            <person name="Kashin S."/>
            <person name="Khazanovich D."/>
            <person name="Kisner P."/>
            <person name="Lance K."/>
            <person name="Lara M."/>
            <person name="Lee W."/>
            <person name="Lennon N."/>
            <person name="Letendre F."/>
            <person name="LeVine R."/>
            <person name="Lipovsky A."/>
            <person name="Liu X."/>
            <person name="Liu J."/>
            <person name="Liu S."/>
            <person name="Lokyitsang T."/>
            <person name="Lokyitsang Y."/>
            <person name="Lubonja R."/>
            <person name="Lui A."/>
            <person name="MacDonald P."/>
            <person name="Magnisalis V."/>
            <person name="Maru K."/>
            <person name="Matthews C."/>
            <person name="McCusker W."/>
            <person name="McDonough S."/>
            <person name="Mehta T."/>
            <person name="Meldrim J."/>
            <person name="Meneus L."/>
            <person name="Mihai O."/>
            <person name="Mihalev A."/>
            <person name="Mihova T."/>
            <person name="Mittelman R."/>
            <person name="Mlenga V."/>
            <person name="Montmayeur A."/>
            <person name="Mulrain L."/>
            <person name="Navidi A."/>
            <person name="Naylor J."/>
            <person name="Negash T."/>
            <person name="Nguyen T."/>
            <person name="Nguyen N."/>
            <person name="Nicol R."/>
            <person name="Norbu C."/>
            <person name="Norbu N."/>
            <person name="Novod N."/>
            <person name="O'Neill B."/>
            <person name="Osman S."/>
            <person name="Markiewicz E."/>
            <person name="Oyono O.L."/>
            <person name="Patti C."/>
            <person name="Phunkhang P."/>
            <person name="Pierre F."/>
            <person name="Priest M."/>
            <person name="Raghuraman S."/>
            <person name="Rege F."/>
            <person name="Reyes R."/>
            <person name="Rise C."/>
            <person name="Rogov P."/>
            <person name="Ross K."/>
            <person name="Ryan E."/>
            <person name="Settipalli S."/>
            <person name="Shea T."/>
            <person name="Sherpa N."/>
            <person name="Shi L."/>
            <person name="Shih D."/>
            <person name="Sparrow T."/>
            <person name="Spaulding J."/>
            <person name="Stalker J."/>
            <person name="Stange-Thomann N."/>
            <person name="Stavropoulos S."/>
            <person name="Stone C."/>
            <person name="Strader C."/>
            <person name="Tesfaye S."/>
            <person name="Thomson T."/>
            <person name="Thoulutsang Y."/>
            <person name="Thoulutsang D."/>
            <person name="Topham K."/>
            <person name="Topping I."/>
            <person name="Tsamla T."/>
            <person name="Vassiliev H."/>
            <person name="Vo A."/>
            <person name="Wangchuk T."/>
            <person name="Wangdi T."/>
            <person name="Weiand M."/>
            <person name="Wilkinson J."/>
            <person name="Wilson A."/>
            <person name="Yadav S."/>
            <person name="Young G."/>
            <person name="Yu Q."/>
            <person name="Zembek L."/>
            <person name="Zhong D."/>
            <person name="Zimmer A."/>
            <person name="Zwirko Z."/>
            <person name="Jaffe D.B."/>
            <person name="Alvarez P."/>
            <person name="Brockman W."/>
            <person name="Butler J."/>
            <person name="Chin C."/>
            <person name="Gnerre S."/>
            <person name="Grabherr M."/>
            <person name="Kleber M."/>
            <person name="Mauceli E."/>
            <person name="MacCallum I."/>
        </authorList>
    </citation>
    <scope>NUCLEOTIDE SEQUENCE [LARGE SCALE GENOMIC DNA]</scope>
    <source>
        <strain evidence="3">white501</strain>
    </source>
</reference>
<feature type="region of interest" description="Disordered" evidence="1">
    <location>
        <begin position="55"/>
        <end position="75"/>
    </location>
</feature>
<sequence>MGTGLDIHIQLYTQIDRHLNPPATSERGEKQPDILFAPYTERIWLPVYLPDTDTDTGTATGEVRGAKPDKARHHSIPDGSASYIIARILG</sequence>
<gene>
    <name evidence="2" type="primary">Dsim\GD17433</name>
    <name evidence="2" type="ORF">Dsim_GD17433</name>
</gene>
<evidence type="ECO:0000313" key="3">
    <source>
        <dbReference type="Proteomes" id="UP000000304"/>
    </source>
</evidence>
<keyword evidence="3" id="KW-1185">Reference proteome</keyword>
<accession>B4R7C5</accession>
<dbReference type="AlphaFoldDB" id="B4R7C5"/>
<proteinExistence type="predicted"/>
<evidence type="ECO:0000313" key="2">
    <source>
        <dbReference type="EMBL" id="EDX18366.1"/>
    </source>
</evidence>
<dbReference type="EMBL" id="CM000366">
    <property type="protein sequence ID" value="EDX18366.1"/>
    <property type="molecule type" value="Genomic_DNA"/>
</dbReference>
<dbReference type="HOGENOM" id="CLU_2443213_0_0_1"/>
<dbReference type="Proteomes" id="UP000000304">
    <property type="component" value="Chromosome X"/>
</dbReference>
<name>B4R7C5_DROSI</name>